<feature type="repeat" description="ANK" evidence="12">
    <location>
        <begin position="517"/>
        <end position="549"/>
    </location>
</feature>
<gene>
    <name evidence="14" type="primary">ankrd52_0</name>
    <name evidence="14" type="ORF">AVEN_164567_1</name>
</gene>
<evidence type="ECO:0000313" key="14">
    <source>
        <dbReference type="EMBL" id="GBL86398.1"/>
    </source>
</evidence>
<dbReference type="Pfam" id="PF13424">
    <property type="entry name" value="TPR_12"/>
    <property type="match status" value="2"/>
</dbReference>
<keyword evidence="11" id="KW-1053">Target membrane</keyword>
<feature type="repeat" description="ANK" evidence="12">
    <location>
        <begin position="598"/>
        <end position="624"/>
    </location>
</feature>
<dbReference type="Pfam" id="PF12796">
    <property type="entry name" value="Ank_2"/>
    <property type="match status" value="1"/>
</dbReference>
<evidence type="ECO:0000256" key="10">
    <source>
        <dbReference type="ARBA" id="ARBA00023043"/>
    </source>
</evidence>
<evidence type="ECO:0000256" key="5">
    <source>
        <dbReference type="ARBA" id="ARBA00022537"/>
    </source>
</evidence>
<evidence type="ECO:0000256" key="4">
    <source>
        <dbReference type="ARBA" id="ARBA00022525"/>
    </source>
</evidence>
<keyword evidence="13" id="KW-0175">Coiled coil</keyword>
<dbReference type="SUPFAM" id="SSF48452">
    <property type="entry name" value="TPR-like"/>
    <property type="match status" value="2"/>
</dbReference>
<reference evidence="14 15" key="1">
    <citation type="journal article" date="2019" name="Sci. Rep.">
        <title>Orb-weaving spider Araneus ventricosus genome elucidates the spidroin gene catalogue.</title>
        <authorList>
            <person name="Kono N."/>
            <person name="Nakamura H."/>
            <person name="Ohtoshi R."/>
            <person name="Moran D.A.P."/>
            <person name="Shinohara A."/>
            <person name="Yoshida Y."/>
            <person name="Fujiwara M."/>
            <person name="Mori M."/>
            <person name="Tomita M."/>
            <person name="Arakawa K."/>
        </authorList>
    </citation>
    <scope>NUCLEOTIDE SEQUENCE [LARGE SCALE GENOMIC DNA]</scope>
</reference>
<keyword evidence="9" id="KW-0638">Presynaptic neurotoxin</keyword>
<keyword evidence="6" id="KW-0800">Toxin</keyword>
<dbReference type="SUPFAM" id="SSF48403">
    <property type="entry name" value="Ankyrin repeat"/>
    <property type="match status" value="1"/>
</dbReference>
<dbReference type="SMART" id="SM00248">
    <property type="entry name" value="ANK"/>
    <property type="match status" value="6"/>
</dbReference>
<dbReference type="OrthoDB" id="6426572at2759"/>
<dbReference type="GO" id="GO:0005576">
    <property type="term" value="C:extracellular region"/>
    <property type="evidence" value="ECO:0007669"/>
    <property type="project" value="UniProtKB-SubCell"/>
</dbReference>
<keyword evidence="15" id="KW-1185">Reference proteome</keyword>
<feature type="coiled-coil region" evidence="13">
    <location>
        <begin position="356"/>
        <end position="383"/>
    </location>
</feature>
<evidence type="ECO:0000256" key="3">
    <source>
        <dbReference type="ARBA" id="ARBA00022483"/>
    </source>
</evidence>
<feature type="repeat" description="ANK" evidence="12">
    <location>
        <begin position="671"/>
        <end position="703"/>
    </location>
</feature>
<dbReference type="EMBL" id="BGPR01000048">
    <property type="protein sequence ID" value="GBL86398.1"/>
    <property type="molecule type" value="Genomic_DNA"/>
</dbReference>
<evidence type="ECO:0000256" key="11">
    <source>
        <dbReference type="ARBA" id="ARBA00023298"/>
    </source>
</evidence>
<keyword evidence="4" id="KW-0964">Secreted</keyword>
<dbReference type="Pfam" id="PF13374">
    <property type="entry name" value="TPR_10"/>
    <property type="match status" value="1"/>
</dbReference>
<accession>A0A4Y2B322</accession>
<keyword evidence="11" id="KW-0472">Membrane</keyword>
<organism evidence="14 15">
    <name type="scientific">Araneus ventricosus</name>
    <name type="common">Orbweaver spider</name>
    <name type="synonym">Epeira ventricosa</name>
    <dbReference type="NCBI Taxonomy" id="182803"/>
    <lineage>
        <taxon>Eukaryota</taxon>
        <taxon>Metazoa</taxon>
        <taxon>Ecdysozoa</taxon>
        <taxon>Arthropoda</taxon>
        <taxon>Chelicerata</taxon>
        <taxon>Arachnida</taxon>
        <taxon>Araneae</taxon>
        <taxon>Araneomorphae</taxon>
        <taxon>Entelegynae</taxon>
        <taxon>Araneoidea</taxon>
        <taxon>Araneidae</taxon>
        <taxon>Araneus</taxon>
    </lineage>
</organism>
<proteinExistence type="predicted"/>
<keyword evidence="3" id="KW-0268">Exocytosis</keyword>
<dbReference type="Gene3D" id="1.25.40.10">
    <property type="entry name" value="Tetratricopeptide repeat domain"/>
    <property type="match status" value="2"/>
</dbReference>
<feature type="repeat" description="ANK" evidence="12">
    <location>
        <begin position="631"/>
        <end position="653"/>
    </location>
</feature>
<evidence type="ECO:0000256" key="7">
    <source>
        <dbReference type="ARBA" id="ARBA00022699"/>
    </source>
</evidence>
<dbReference type="InterPro" id="IPR011990">
    <property type="entry name" value="TPR-like_helical_dom_sf"/>
</dbReference>
<dbReference type="GO" id="GO:0044231">
    <property type="term" value="C:host cell presynaptic membrane"/>
    <property type="evidence" value="ECO:0007669"/>
    <property type="project" value="UniProtKB-KW"/>
</dbReference>
<dbReference type="Pfam" id="PF13637">
    <property type="entry name" value="Ank_4"/>
    <property type="match status" value="1"/>
</dbReference>
<evidence type="ECO:0000256" key="1">
    <source>
        <dbReference type="ARBA" id="ARBA00004175"/>
    </source>
</evidence>
<keyword evidence="8" id="KW-0677">Repeat</keyword>
<dbReference type="GO" id="GO:0044218">
    <property type="term" value="C:other organism cell membrane"/>
    <property type="evidence" value="ECO:0007669"/>
    <property type="project" value="UniProtKB-KW"/>
</dbReference>
<protein>
    <submittedName>
        <fullName evidence="14">Serine/threonine-protein phosphatase 6 regulatory ankyrin repeat subunit C</fullName>
    </submittedName>
</protein>
<evidence type="ECO:0000256" key="6">
    <source>
        <dbReference type="ARBA" id="ARBA00022656"/>
    </source>
</evidence>
<evidence type="ECO:0000256" key="9">
    <source>
        <dbReference type="ARBA" id="ARBA00023028"/>
    </source>
</evidence>
<evidence type="ECO:0000256" key="2">
    <source>
        <dbReference type="ARBA" id="ARBA00004613"/>
    </source>
</evidence>
<keyword evidence="5" id="KW-1052">Target cell membrane</keyword>
<dbReference type="InterPro" id="IPR036770">
    <property type="entry name" value="Ankyrin_rpt-contain_sf"/>
</dbReference>
<dbReference type="PANTHER" id="PTHR24171">
    <property type="entry name" value="ANKYRIN REPEAT DOMAIN-CONTAINING PROTEIN 39-RELATED"/>
    <property type="match status" value="1"/>
</dbReference>
<sequence length="791" mass="89840">MEEEIHRSITAISEEANGENALKILYMSAYFAPAKSIHLDMFLCVFNDIEDKLDALILLLKNKSLIESFNKESFFVNKIVQKEIRTILKRSSKEKDILKEVIKLQTFHLLKDEIHPNYIDHALSLLTYVREFDELVKTSLGLPSHIVTALRRHNRLGEAYVFGETALKFLEKAVGESHPEALTLRHNLATVLDAGGQYTKAVKVLEALNEKDLKYSKVEEITKSLVLHAKELCELSKYKDALLLYQTILGEKIVLDTFDSEILTAWHDYALLLSDMGRYSEAITILQDVLSQKRRVLEDDDEYGFLTRQSLAYVYQAQGNYIQALKKLKEVFHESTKFHGELHPDTLRAERDIGILLQHKGDYKKALKKLEDVEKKFKQIFDESHPDILSTRANIIANLINQEEYNEALHLSKTVYETYKNTFGEEHNETLRVKYNISKIYLKQGKLSEADKILREVYEGFHAIFGPEHVETVKLVAELGLLGYLPTTLHEAAQKGDLSKIVSFIEIGEDVNKADVEGRRPLHYAALNGHVSAAKYLLKMGAMYNAEDFRSATPYELASDEQMENLLNSVTNLFKDVKRGARANIASHTELINAKDKNGYSLLHWAVYNSRKHVVKQLLSDGADPKCISLKGNTPLHVASSKGHREVAEILLQSVIGKDLSHLVNYKTTLGGNTALHVAVENSDLDMVKCLLMYCASYDIKNKERLIPVQLSTNQSVCYLLNVIQDIFSKVLEGNSDAITQLKLLNNDNLSIVTRARNSQGHTLLQVAIENKHKSIIHELLQLLYDLNNRK</sequence>
<evidence type="ECO:0000256" key="13">
    <source>
        <dbReference type="SAM" id="Coils"/>
    </source>
</evidence>
<dbReference type="InterPro" id="IPR002110">
    <property type="entry name" value="Ankyrin_rpt"/>
</dbReference>
<evidence type="ECO:0000256" key="8">
    <source>
        <dbReference type="ARBA" id="ARBA00022737"/>
    </source>
</evidence>
<name>A0A4Y2B322_ARAVE</name>
<evidence type="ECO:0000313" key="15">
    <source>
        <dbReference type="Proteomes" id="UP000499080"/>
    </source>
</evidence>
<dbReference type="PROSITE" id="PS50297">
    <property type="entry name" value="ANK_REP_REGION"/>
    <property type="match status" value="4"/>
</dbReference>
<comment type="subcellular location">
    <subcellularLocation>
        <location evidence="2">Secreted</location>
    </subcellularLocation>
    <subcellularLocation>
        <location evidence="1">Target cell membrane</location>
    </subcellularLocation>
</comment>
<evidence type="ECO:0000256" key="12">
    <source>
        <dbReference type="PROSITE-ProRule" id="PRU00023"/>
    </source>
</evidence>
<dbReference type="GO" id="GO:0006887">
    <property type="term" value="P:exocytosis"/>
    <property type="evidence" value="ECO:0007669"/>
    <property type="project" value="UniProtKB-KW"/>
</dbReference>
<keyword evidence="10 12" id="KW-0040">ANK repeat</keyword>
<keyword evidence="7" id="KW-0528">Neurotoxin</keyword>
<dbReference type="AlphaFoldDB" id="A0A4Y2B322"/>
<dbReference type="Proteomes" id="UP000499080">
    <property type="component" value="Unassembled WGS sequence"/>
</dbReference>
<dbReference type="PROSITE" id="PS50088">
    <property type="entry name" value="ANK_REPEAT"/>
    <property type="match status" value="4"/>
</dbReference>
<comment type="caution">
    <text evidence="14">The sequence shown here is derived from an EMBL/GenBank/DDBJ whole genome shotgun (WGS) entry which is preliminary data.</text>
</comment>
<dbReference type="Gene3D" id="1.25.40.20">
    <property type="entry name" value="Ankyrin repeat-containing domain"/>
    <property type="match status" value="3"/>
</dbReference>
<dbReference type="GO" id="GO:0090729">
    <property type="term" value="F:toxin activity"/>
    <property type="evidence" value="ECO:0007669"/>
    <property type="project" value="UniProtKB-KW"/>
</dbReference>